<dbReference type="PATRIC" id="fig|1121326.3.peg.4058"/>
<sequence length="148" mass="16783">MKKMILYLFSILLILCVGAILFINLHPAFGGKQTKEQKETYRHLDNYVDGKFVNAITTSMFTRSSDSASVFNNSSTNAKDRNPAAEIQVSTIDWNKIKSEKDSLTWLGHSAFLISIDNKKILLIDPQIGETVILDSDLHLTDSLWWDF</sequence>
<keyword evidence="2" id="KW-1185">Reference proteome</keyword>
<dbReference type="STRING" id="1121326.CLMAG_40050"/>
<proteinExistence type="predicted"/>
<name>A0A162RQB4_9CLOT</name>
<dbReference type="Gene3D" id="3.60.15.10">
    <property type="entry name" value="Ribonuclease Z/Hydroxyacylglutathione hydrolase-like"/>
    <property type="match status" value="1"/>
</dbReference>
<dbReference type="InterPro" id="IPR036866">
    <property type="entry name" value="RibonucZ/Hydroxyglut_hydro"/>
</dbReference>
<dbReference type="OrthoDB" id="9805728at2"/>
<dbReference type="EMBL" id="LWAE01000005">
    <property type="protein sequence ID" value="KZL90234.1"/>
    <property type="molecule type" value="Genomic_DNA"/>
</dbReference>
<evidence type="ECO:0000313" key="2">
    <source>
        <dbReference type="Proteomes" id="UP000076603"/>
    </source>
</evidence>
<reference evidence="1 2" key="1">
    <citation type="submission" date="2016-04" db="EMBL/GenBank/DDBJ databases">
        <title>Genome sequence of Clostridium magnum DSM 2767.</title>
        <authorList>
            <person name="Poehlein A."/>
            <person name="Uhlig R."/>
            <person name="Fischer R."/>
            <person name="Bahl H."/>
            <person name="Daniel R."/>
        </authorList>
    </citation>
    <scope>NUCLEOTIDE SEQUENCE [LARGE SCALE GENOMIC DNA]</scope>
    <source>
        <strain evidence="1 2">DSM 2767</strain>
    </source>
</reference>
<dbReference type="RefSeq" id="WP_066626342.1">
    <property type="nucleotide sequence ID" value="NZ_FQXL01000014.1"/>
</dbReference>
<organism evidence="1 2">
    <name type="scientific">Clostridium magnum DSM 2767</name>
    <dbReference type="NCBI Taxonomy" id="1121326"/>
    <lineage>
        <taxon>Bacteria</taxon>
        <taxon>Bacillati</taxon>
        <taxon>Bacillota</taxon>
        <taxon>Clostridia</taxon>
        <taxon>Eubacteriales</taxon>
        <taxon>Clostridiaceae</taxon>
        <taxon>Clostridium</taxon>
    </lineage>
</organism>
<comment type="caution">
    <text evidence="1">The sequence shown here is derived from an EMBL/GenBank/DDBJ whole genome shotgun (WGS) entry which is preliminary data.</text>
</comment>
<dbReference type="Proteomes" id="UP000076603">
    <property type="component" value="Unassembled WGS sequence"/>
</dbReference>
<dbReference type="AlphaFoldDB" id="A0A162RQB4"/>
<protein>
    <submittedName>
        <fullName evidence="1">Uncharacterized protein</fullName>
    </submittedName>
</protein>
<gene>
    <name evidence="1" type="ORF">CLMAG_40050</name>
</gene>
<evidence type="ECO:0000313" key="1">
    <source>
        <dbReference type="EMBL" id="KZL90234.1"/>
    </source>
</evidence>
<accession>A0A162RQB4</accession>